<sequence>MTTDGLPPRRGRTRAVLGTVMWVLSVLLLVTAAAIIRDSGRWVVLLDHGSAIAIVLICLAGVLLAAAGPVFGLRTPRSRGVAYVAAACLTLCATCGWFVGEQAGELSSRATSVSLVAVSADGGFALVSRDSYLSDRDAMWLRSREGLWSRESEHAFACFTGYDGDSEQDPVEWAGFTGPNQVTVRLRDGRSGSVDFDGETLTVTGRQGGCGLPA</sequence>
<dbReference type="EMBL" id="BONJ01000030">
    <property type="protein sequence ID" value="GIG17296.1"/>
    <property type="molecule type" value="Genomic_DNA"/>
</dbReference>
<keyword evidence="3" id="KW-1185">Reference proteome</keyword>
<name>A0A8J3PGZ3_9ACTN</name>
<evidence type="ECO:0000256" key="1">
    <source>
        <dbReference type="SAM" id="Phobius"/>
    </source>
</evidence>
<dbReference type="Proteomes" id="UP000660339">
    <property type="component" value="Unassembled WGS sequence"/>
</dbReference>
<proteinExistence type="predicted"/>
<organism evidence="2 3">
    <name type="scientific">Catellatospora methionotrophica</name>
    <dbReference type="NCBI Taxonomy" id="121620"/>
    <lineage>
        <taxon>Bacteria</taxon>
        <taxon>Bacillati</taxon>
        <taxon>Actinomycetota</taxon>
        <taxon>Actinomycetes</taxon>
        <taxon>Micromonosporales</taxon>
        <taxon>Micromonosporaceae</taxon>
        <taxon>Catellatospora</taxon>
    </lineage>
</organism>
<dbReference type="RefSeq" id="WP_166380978.1">
    <property type="nucleotide sequence ID" value="NZ_BAAATT010000030.1"/>
</dbReference>
<keyword evidence="1" id="KW-0812">Transmembrane</keyword>
<gene>
    <name evidence="2" type="ORF">Cme02nite_56280</name>
</gene>
<evidence type="ECO:0000313" key="3">
    <source>
        <dbReference type="Proteomes" id="UP000660339"/>
    </source>
</evidence>
<reference evidence="2" key="1">
    <citation type="submission" date="2021-01" db="EMBL/GenBank/DDBJ databases">
        <title>Whole genome shotgun sequence of Catellatospora methionotrophica NBRC 14553.</title>
        <authorList>
            <person name="Komaki H."/>
            <person name="Tamura T."/>
        </authorList>
    </citation>
    <scope>NUCLEOTIDE SEQUENCE</scope>
    <source>
        <strain evidence="2">NBRC 14553</strain>
    </source>
</reference>
<dbReference type="AlphaFoldDB" id="A0A8J3PGZ3"/>
<comment type="caution">
    <text evidence="2">The sequence shown here is derived from an EMBL/GenBank/DDBJ whole genome shotgun (WGS) entry which is preliminary data.</text>
</comment>
<accession>A0A8J3PGZ3</accession>
<feature type="transmembrane region" description="Helical" evidence="1">
    <location>
        <begin position="80"/>
        <end position="100"/>
    </location>
</feature>
<keyword evidence="1" id="KW-0472">Membrane</keyword>
<evidence type="ECO:0000313" key="2">
    <source>
        <dbReference type="EMBL" id="GIG17296.1"/>
    </source>
</evidence>
<feature type="transmembrane region" description="Helical" evidence="1">
    <location>
        <begin position="48"/>
        <end position="73"/>
    </location>
</feature>
<protein>
    <submittedName>
        <fullName evidence="2">Uncharacterized protein</fullName>
    </submittedName>
</protein>
<keyword evidence="1" id="KW-1133">Transmembrane helix</keyword>
<feature type="transmembrane region" description="Helical" evidence="1">
    <location>
        <begin position="15"/>
        <end position="36"/>
    </location>
</feature>